<evidence type="ECO:0000259" key="7">
    <source>
        <dbReference type="PROSITE" id="PS50937"/>
    </source>
</evidence>
<name>A0A4R4WTW6_9ACTN</name>
<dbReference type="GO" id="GO:0003700">
    <property type="term" value="F:DNA-binding transcription factor activity"/>
    <property type="evidence" value="ECO:0007669"/>
    <property type="project" value="InterPro"/>
</dbReference>
<dbReference type="OrthoDB" id="9800334at2"/>
<feature type="domain" description="Response regulatory" evidence="6">
    <location>
        <begin position="126"/>
        <end position="236"/>
    </location>
</feature>
<evidence type="ECO:0000256" key="3">
    <source>
        <dbReference type="ARBA" id="ARBA00023125"/>
    </source>
</evidence>
<dbReference type="InterPro" id="IPR000551">
    <property type="entry name" value="MerR-type_HTH_dom"/>
</dbReference>
<dbReference type="InterPro" id="IPR009061">
    <property type="entry name" value="DNA-bd_dom_put_sf"/>
</dbReference>
<gene>
    <name evidence="8" type="ORF">E1218_21400</name>
</gene>
<dbReference type="GO" id="GO:0003677">
    <property type="term" value="F:DNA binding"/>
    <property type="evidence" value="ECO:0007669"/>
    <property type="project" value="UniProtKB-KW"/>
</dbReference>
<keyword evidence="9" id="KW-1185">Reference proteome</keyword>
<proteinExistence type="predicted"/>
<dbReference type="PANTHER" id="PTHR30204:SF69">
    <property type="entry name" value="MERR-FAMILY TRANSCRIPTIONAL REGULATOR"/>
    <property type="match status" value="1"/>
</dbReference>
<keyword evidence="2" id="KW-0805">Transcription regulation</keyword>
<dbReference type="SUPFAM" id="SSF46955">
    <property type="entry name" value="Putative DNA-binding domain"/>
    <property type="match status" value="1"/>
</dbReference>
<dbReference type="SUPFAM" id="SSF52172">
    <property type="entry name" value="CheY-like"/>
    <property type="match status" value="1"/>
</dbReference>
<organism evidence="8 9">
    <name type="scientific">Kribbella turkmenica</name>
    <dbReference type="NCBI Taxonomy" id="2530375"/>
    <lineage>
        <taxon>Bacteria</taxon>
        <taxon>Bacillati</taxon>
        <taxon>Actinomycetota</taxon>
        <taxon>Actinomycetes</taxon>
        <taxon>Propionibacteriales</taxon>
        <taxon>Kribbellaceae</taxon>
        <taxon>Kribbella</taxon>
    </lineage>
</organism>
<dbReference type="SMART" id="SM00422">
    <property type="entry name" value="HTH_MERR"/>
    <property type="match status" value="1"/>
</dbReference>
<dbReference type="PROSITE" id="PS50110">
    <property type="entry name" value="RESPONSE_REGULATORY"/>
    <property type="match status" value="1"/>
</dbReference>
<reference evidence="8 9" key="1">
    <citation type="submission" date="2019-02" db="EMBL/GenBank/DDBJ databases">
        <title>Draft genome sequences of novel Actinobacteria.</title>
        <authorList>
            <person name="Sahin N."/>
            <person name="Ay H."/>
            <person name="Saygin H."/>
        </authorList>
    </citation>
    <scope>NUCLEOTIDE SEQUENCE [LARGE SCALE GENOMIC DNA]</scope>
    <source>
        <strain evidence="8 9">16K104</strain>
    </source>
</reference>
<feature type="domain" description="HTH merR-type" evidence="7">
    <location>
        <begin position="29"/>
        <end position="98"/>
    </location>
</feature>
<dbReference type="InterPro" id="IPR001789">
    <property type="entry name" value="Sig_transdc_resp-reg_receiver"/>
</dbReference>
<dbReference type="InterPro" id="IPR047057">
    <property type="entry name" value="MerR_fam"/>
</dbReference>
<dbReference type="Proteomes" id="UP000295172">
    <property type="component" value="Unassembled WGS sequence"/>
</dbReference>
<evidence type="ECO:0000259" key="6">
    <source>
        <dbReference type="PROSITE" id="PS50110"/>
    </source>
</evidence>
<accession>A0A4R4WTW6</accession>
<evidence type="ECO:0000256" key="1">
    <source>
        <dbReference type="ARBA" id="ARBA00022491"/>
    </source>
</evidence>
<dbReference type="SMART" id="SM00448">
    <property type="entry name" value="REC"/>
    <property type="match status" value="1"/>
</dbReference>
<evidence type="ECO:0000313" key="9">
    <source>
        <dbReference type="Proteomes" id="UP000295172"/>
    </source>
</evidence>
<dbReference type="PANTHER" id="PTHR30204">
    <property type="entry name" value="REDOX-CYCLING DRUG-SENSING TRANSCRIPTIONAL ACTIVATOR SOXR"/>
    <property type="match status" value="1"/>
</dbReference>
<evidence type="ECO:0000313" key="8">
    <source>
        <dbReference type="EMBL" id="TDD21119.1"/>
    </source>
</evidence>
<sequence length="249" mass="27108">MSGGRLAVPWFSLVQGRGCRVDEHPDDGVYSIGAVARMLGLSAQTLRAWEDRYQQIVPVRSAGGQRLFSRDQVDQLTFIRDQIEQGLQPADAHRLLAQRRHEDAAALLAVESHRGESRATPDGTITVLLAERDRHAAEFADYFLRTEGYAVRIVFDPDLAAEILRDDPPNVLVVELLMSGGAGLALCRAAAGTVSVPVLAVSAVELRDQALAAGAEAFLVKPLDPLQFVSTVRDLIGTSAYLRRAEGRR</sequence>
<protein>
    <submittedName>
        <fullName evidence="8">MerR family transcriptional regulator</fullName>
    </submittedName>
</protein>
<dbReference type="AlphaFoldDB" id="A0A4R4WTW6"/>
<comment type="caution">
    <text evidence="5">Lacks conserved residue(s) required for the propagation of feature annotation.</text>
</comment>
<dbReference type="Gene3D" id="3.40.50.2300">
    <property type="match status" value="1"/>
</dbReference>
<keyword evidence="4" id="KW-0804">Transcription</keyword>
<dbReference type="Gene3D" id="1.10.1660.10">
    <property type="match status" value="1"/>
</dbReference>
<keyword evidence="3" id="KW-0238">DNA-binding</keyword>
<keyword evidence="1" id="KW-0678">Repressor</keyword>
<dbReference type="Pfam" id="PF13411">
    <property type="entry name" value="MerR_1"/>
    <property type="match status" value="1"/>
</dbReference>
<evidence type="ECO:0000256" key="5">
    <source>
        <dbReference type="PROSITE-ProRule" id="PRU00169"/>
    </source>
</evidence>
<dbReference type="InterPro" id="IPR011006">
    <property type="entry name" value="CheY-like_superfamily"/>
</dbReference>
<evidence type="ECO:0000256" key="2">
    <source>
        <dbReference type="ARBA" id="ARBA00023015"/>
    </source>
</evidence>
<dbReference type="EMBL" id="SMKR01000095">
    <property type="protein sequence ID" value="TDD21119.1"/>
    <property type="molecule type" value="Genomic_DNA"/>
</dbReference>
<dbReference type="Pfam" id="PF00072">
    <property type="entry name" value="Response_reg"/>
    <property type="match status" value="1"/>
</dbReference>
<dbReference type="PROSITE" id="PS50937">
    <property type="entry name" value="HTH_MERR_2"/>
    <property type="match status" value="1"/>
</dbReference>
<dbReference type="GO" id="GO:0000160">
    <property type="term" value="P:phosphorelay signal transduction system"/>
    <property type="evidence" value="ECO:0007669"/>
    <property type="project" value="InterPro"/>
</dbReference>
<comment type="caution">
    <text evidence="8">The sequence shown here is derived from an EMBL/GenBank/DDBJ whole genome shotgun (WGS) entry which is preliminary data.</text>
</comment>
<dbReference type="CDD" id="cd00156">
    <property type="entry name" value="REC"/>
    <property type="match status" value="1"/>
</dbReference>
<evidence type="ECO:0000256" key="4">
    <source>
        <dbReference type="ARBA" id="ARBA00023163"/>
    </source>
</evidence>